<dbReference type="Pfam" id="PF09360">
    <property type="entry name" value="zf-CDGSH"/>
    <property type="match status" value="1"/>
</dbReference>
<evidence type="ECO:0000259" key="5">
    <source>
        <dbReference type="SMART" id="SM00704"/>
    </source>
</evidence>
<dbReference type="SMART" id="SM00704">
    <property type="entry name" value="ZnF_CDGSH"/>
    <property type="match status" value="1"/>
</dbReference>
<gene>
    <name evidence="6" type="ORF">MUN88_03605</name>
</gene>
<dbReference type="Gene3D" id="3.40.5.90">
    <property type="entry name" value="CDGSH iron-sulfur domain, mitoNEET-type"/>
    <property type="match status" value="1"/>
</dbReference>
<dbReference type="Proteomes" id="UP000831782">
    <property type="component" value="Chromosome"/>
</dbReference>
<evidence type="ECO:0000256" key="1">
    <source>
        <dbReference type="ARBA" id="ARBA00022714"/>
    </source>
</evidence>
<keyword evidence="4" id="KW-0411">Iron-sulfur</keyword>
<sequence>MCEEKANKVQLKVRDNGSILVTGDVELVDAEGNPFTTKQKFSLCRCGASKNKPFCDGSHKEIDFQDQIRAKL</sequence>
<name>A0ABY4EXT7_9BACI</name>
<organism evidence="6 7">
    <name type="scientific">Gracilibacillus caseinilyticus</name>
    <dbReference type="NCBI Taxonomy" id="2932256"/>
    <lineage>
        <taxon>Bacteria</taxon>
        <taxon>Bacillati</taxon>
        <taxon>Bacillota</taxon>
        <taxon>Bacilli</taxon>
        <taxon>Bacillales</taxon>
        <taxon>Bacillaceae</taxon>
        <taxon>Gracilibacillus</taxon>
    </lineage>
</organism>
<reference evidence="6 7" key="1">
    <citation type="submission" date="2022-04" db="EMBL/GenBank/DDBJ databases">
        <title>Gracilibacillus sp. isolated from saltern.</title>
        <authorList>
            <person name="Won M."/>
            <person name="Lee C.-M."/>
            <person name="Woen H.-Y."/>
            <person name="Kwon S.-W."/>
        </authorList>
    </citation>
    <scope>NUCLEOTIDE SEQUENCE [LARGE SCALE GENOMIC DNA]</scope>
    <source>
        <strain evidence="6 7">SSWR10-1</strain>
    </source>
</reference>
<dbReference type="InterPro" id="IPR018967">
    <property type="entry name" value="FeS-contain_CDGSH-typ"/>
</dbReference>
<evidence type="ECO:0000256" key="4">
    <source>
        <dbReference type="ARBA" id="ARBA00023014"/>
    </source>
</evidence>
<feature type="domain" description="Iron-binding zinc finger CDGSH type" evidence="5">
    <location>
        <begin position="25"/>
        <end position="65"/>
    </location>
</feature>
<dbReference type="RefSeq" id="WP_244720939.1">
    <property type="nucleotide sequence ID" value="NZ_CP095072.1"/>
</dbReference>
<dbReference type="EMBL" id="CP095072">
    <property type="protein sequence ID" value="UOQ49222.1"/>
    <property type="molecule type" value="Genomic_DNA"/>
</dbReference>
<dbReference type="InterPro" id="IPR042216">
    <property type="entry name" value="MitoNEET_CISD"/>
</dbReference>
<accession>A0ABY4EXT7</accession>
<evidence type="ECO:0000256" key="2">
    <source>
        <dbReference type="ARBA" id="ARBA00022723"/>
    </source>
</evidence>
<keyword evidence="3" id="KW-0408">Iron</keyword>
<evidence type="ECO:0000313" key="7">
    <source>
        <dbReference type="Proteomes" id="UP000831782"/>
    </source>
</evidence>
<protein>
    <submittedName>
        <fullName evidence="6">CDGSH iron-sulfur domain-containing protein</fullName>
    </submittedName>
</protein>
<keyword evidence="7" id="KW-1185">Reference proteome</keyword>
<keyword evidence="1" id="KW-0001">2Fe-2S</keyword>
<keyword evidence="2" id="KW-0479">Metal-binding</keyword>
<proteinExistence type="predicted"/>
<evidence type="ECO:0000313" key="6">
    <source>
        <dbReference type="EMBL" id="UOQ49222.1"/>
    </source>
</evidence>
<evidence type="ECO:0000256" key="3">
    <source>
        <dbReference type="ARBA" id="ARBA00023004"/>
    </source>
</evidence>